<protein>
    <submittedName>
        <fullName evidence="1">Uncharacterized protein</fullName>
    </submittedName>
</protein>
<evidence type="ECO:0000313" key="2">
    <source>
        <dbReference type="Proteomes" id="UP001497535"/>
    </source>
</evidence>
<proteinExistence type="predicted"/>
<sequence>MAEKLDSMGKVKRSAWADNRDLIIATILDPRFKLVYLEANRIEEYKIWLIAEAEKLVQLEARRSGESVQPVQLEESINDIFDEYEKEIRTELIIDSPLPSPSELNARQKAEVEVVEYLHATKLSVGSDPFIYWTGENAIKWPLLATLANKYFSAPATSSESERLFSTAGQIVSNLRKRLLPENIEKLLFLHHNLKIYNFCYE</sequence>
<evidence type="ECO:0000313" key="1">
    <source>
        <dbReference type="EMBL" id="CAK5063273.1"/>
    </source>
</evidence>
<keyword evidence="2" id="KW-1185">Reference proteome</keyword>
<dbReference type="Proteomes" id="UP001497535">
    <property type="component" value="Unassembled WGS sequence"/>
</dbReference>
<name>A0ACB0YU74_MELEN</name>
<reference evidence="1" key="1">
    <citation type="submission" date="2023-11" db="EMBL/GenBank/DDBJ databases">
        <authorList>
            <person name="Poullet M."/>
        </authorList>
    </citation>
    <scope>NUCLEOTIDE SEQUENCE</scope>
    <source>
        <strain evidence="1">E1834</strain>
    </source>
</reference>
<dbReference type="EMBL" id="CAVMJV010000018">
    <property type="protein sequence ID" value="CAK5063273.1"/>
    <property type="molecule type" value="Genomic_DNA"/>
</dbReference>
<comment type="caution">
    <text evidence="1">The sequence shown here is derived from an EMBL/GenBank/DDBJ whole genome shotgun (WGS) entry which is preliminary data.</text>
</comment>
<accession>A0ACB0YU74</accession>
<organism evidence="1 2">
    <name type="scientific">Meloidogyne enterolobii</name>
    <name type="common">Root-knot nematode worm</name>
    <name type="synonym">Meloidogyne mayaguensis</name>
    <dbReference type="NCBI Taxonomy" id="390850"/>
    <lineage>
        <taxon>Eukaryota</taxon>
        <taxon>Metazoa</taxon>
        <taxon>Ecdysozoa</taxon>
        <taxon>Nematoda</taxon>
        <taxon>Chromadorea</taxon>
        <taxon>Rhabditida</taxon>
        <taxon>Tylenchina</taxon>
        <taxon>Tylenchomorpha</taxon>
        <taxon>Tylenchoidea</taxon>
        <taxon>Meloidogynidae</taxon>
        <taxon>Meloidogyninae</taxon>
        <taxon>Meloidogyne</taxon>
    </lineage>
</organism>
<gene>
    <name evidence="1" type="ORF">MENTE1834_LOCUS16732</name>
</gene>